<evidence type="ECO:0008006" key="3">
    <source>
        <dbReference type="Google" id="ProtNLM"/>
    </source>
</evidence>
<dbReference type="Gene3D" id="1.25.10.10">
    <property type="entry name" value="Leucine-rich Repeat Variant"/>
    <property type="match status" value="1"/>
</dbReference>
<reference evidence="1 2" key="1">
    <citation type="journal article" date="2016" name="Antonie Van Leeuwenhoek">
        <title>Nocardia donostiensis sp. nov., isolated from human respiratory specimens.</title>
        <authorList>
            <person name="Ercibengoa M."/>
            <person name="Bell M."/>
            <person name="Marimon J.M."/>
            <person name="Humrighouse B."/>
            <person name="Klenk H.P."/>
            <person name="Potter G."/>
            <person name="Perez-Trallero E."/>
        </authorList>
    </citation>
    <scope>NUCLEOTIDE SEQUENCE [LARGE SCALE GENOMIC DNA]</scope>
    <source>
        <strain evidence="1 2">X1655</strain>
    </source>
</reference>
<comment type="caution">
    <text evidence="1">The sequence shown here is derived from an EMBL/GenBank/DDBJ whole genome shotgun (WGS) entry which is preliminary data.</text>
</comment>
<accession>A0A1W0B3B8</accession>
<keyword evidence="2" id="KW-1185">Reference proteome</keyword>
<dbReference type="Pfam" id="PF13646">
    <property type="entry name" value="HEAT_2"/>
    <property type="match status" value="1"/>
</dbReference>
<dbReference type="STRING" id="1538463.B0T36_04515"/>
<dbReference type="Proteomes" id="UP000188836">
    <property type="component" value="Unassembled WGS sequence"/>
</dbReference>
<name>A0A1W0B3B8_9NOCA</name>
<protein>
    <recommendedName>
        <fullName evidence="3">HEAT repeat domain-containing protein</fullName>
    </recommendedName>
</protein>
<proteinExistence type="predicted"/>
<dbReference type="EMBL" id="MUMY01000008">
    <property type="protein sequence ID" value="ONM48711.1"/>
    <property type="molecule type" value="Genomic_DNA"/>
</dbReference>
<dbReference type="AlphaFoldDB" id="A0A1W0B3B8"/>
<sequence length="123" mass="13846">MEWDVRRDATWLLGNLLPDTEALHRLTALLEDEDTAVEQEAAEVLVRRGDSYGLLAVLANLGARVEDPDADYIAYRLRELQLFEQIPVLQLARQYADKYPSGPIHEGIRQLEDLFGAEVAPDG</sequence>
<organism evidence="1 2">
    <name type="scientific">Nocardia donostiensis</name>
    <dbReference type="NCBI Taxonomy" id="1538463"/>
    <lineage>
        <taxon>Bacteria</taxon>
        <taxon>Bacillati</taxon>
        <taxon>Actinomycetota</taxon>
        <taxon>Actinomycetes</taxon>
        <taxon>Mycobacteriales</taxon>
        <taxon>Nocardiaceae</taxon>
        <taxon>Nocardia</taxon>
    </lineage>
</organism>
<dbReference type="InterPro" id="IPR016024">
    <property type="entry name" value="ARM-type_fold"/>
</dbReference>
<dbReference type="OrthoDB" id="4566448at2"/>
<dbReference type="InterPro" id="IPR011989">
    <property type="entry name" value="ARM-like"/>
</dbReference>
<evidence type="ECO:0000313" key="2">
    <source>
        <dbReference type="Proteomes" id="UP000188836"/>
    </source>
</evidence>
<dbReference type="SUPFAM" id="SSF48371">
    <property type="entry name" value="ARM repeat"/>
    <property type="match status" value="1"/>
</dbReference>
<gene>
    <name evidence="1" type="ORF">B0T46_11840</name>
</gene>
<dbReference type="RefSeq" id="WP_077116623.1">
    <property type="nucleotide sequence ID" value="NZ_MUKP01000051.1"/>
</dbReference>
<evidence type="ECO:0000313" key="1">
    <source>
        <dbReference type="EMBL" id="ONM48711.1"/>
    </source>
</evidence>